<dbReference type="SUPFAM" id="SSF52540">
    <property type="entry name" value="P-loop containing nucleoside triphosphate hydrolases"/>
    <property type="match status" value="2"/>
</dbReference>
<comment type="similarity">
    <text evidence="1 7">Belongs to the TRAFAC class TrmE-Era-EngA-EngB-Septin-like GTPase superfamily. EngA (Der) GTPase family.</text>
</comment>
<evidence type="ECO:0000256" key="1">
    <source>
        <dbReference type="ARBA" id="ARBA00008279"/>
    </source>
</evidence>
<dbReference type="InterPro" id="IPR031166">
    <property type="entry name" value="G_ENGA"/>
</dbReference>
<dbReference type="FunFam" id="3.40.50.300:FF:000057">
    <property type="entry name" value="GTPase Der"/>
    <property type="match status" value="1"/>
</dbReference>
<dbReference type="InterPro" id="IPR015946">
    <property type="entry name" value="KH_dom-like_a/b"/>
</dbReference>
<evidence type="ECO:0000313" key="9">
    <source>
        <dbReference type="EMBL" id="CAI8051596.1"/>
    </source>
</evidence>
<dbReference type="GO" id="GO:0043022">
    <property type="term" value="F:ribosome binding"/>
    <property type="evidence" value="ECO:0007669"/>
    <property type="project" value="TreeGrafter"/>
</dbReference>
<evidence type="ECO:0000313" key="10">
    <source>
        <dbReference type="Proteomes" id="UP001174909"/>
    </source>
</evidence>
<feature type="domain" description="EngA-type G" evidence="8">
    <location>
        <begin position="1"/>
        <end position="164"/>
    </location>
</feature>
<evidence type="ECO:0000256" key="3">
    <source>
        <dbReference type="ARBA" id="ARBA00022517"/>
    </source>
</evidence>
<dbReference type="Pfam" id="PF01926">
    <property type="entry name" value="MMR_HSR1"/>
    <property type="match status" value="2"/>
</dbReference>
<keyword evidence="5 7" id="KW-0547">Nucleotide-binding</keyword>
<keyword evidence="6 7" id="KW-0342">GTP-binding</keyword>
<dbReference type="CDD" id="cd01895">
    <property type="entry name" value="EngA2"/>
    <property type="match status" value="1"/>
</dbReference>
<evidence type="ECO:0000259" key="8">
    <source>
        <dbReference type="PROSITE" id="PS51712"/>
    </source>
</evidence>
<comment type="function">
    <text evidence="7">GTPase that plays an essential role in the late steps of ribosome biogenesis.</text>
</comment>
<dbReference type="Gene3D" id="3.30.300.20">
    <property type="match status" value="1"/>
</dbReference>
<accession>A0AA35XGM7</accession>
<proteinExistence type="inferred from homology"/>
<dbReference type="PANTHER" id="PTHR43834:SF6">
    <property type="entry name" value="GTPASE DER"/>
    <property type="match status" value="1"/>
</dbReference>
<dbReference type="CDD" id="cd01894">
    <property type="entry name" value="EngA1"/>
    <property type="match status" value="1"/>
</dbReference>
<dbReference type="PIRSF" id="PIRSF006485">
    <property type="entry name" value="GTP-binding_EngA"/>
    <property type="match status" value="1"/>
</dbReference>
<organism evidence="9 10">
    <name type="scientific">Geodia barretti</name>
    <name type="common">Barrett's horny sponge</name>
    <dbReference type="NCBI Taxonomy" id="519541"/>
    <lineage>
        <taxon>Eukaryota</taxon>
        <taxon>Metazoa</taxon>
        <taxon>Porifera</taxon>
        <taxon>Demospongiae</taxon>
        <taxon>Heteroscleromorpha</taxon>
        <taxon>Tetractinellida</taxon>
        <taxon>Astrophorina</taxon>
        <taxon>Geodiidae</taxon>
        <taxon>Geodia</taxon>
    </lineage>
</organism>
<dbReference type="GO" id="GO:0005525">
    <property type="term" value="F:GTP binding"/>
    <property type="evidence" value="ECO:0007669"/>
    <property type="project" value="UniProtKB-KW"/>
</dbReference>
<keyword evidence="3" id="KW-0690">Ribosome biogenesis</keyword>
<dbReference type="InterPro" id="IPR006073">
    <property type="entry name" value="GTP-bd"/>
</dbReference>
<dbReference type="InterPro" id="IPR032859">
    <property type="entry name" value="KH_dom-like"/>
</dbReference>
<keyword evidence="10" id="KW-1185">Reference proteome</keyword>
<feature type="domain" description="EngA-type G" evidence="8">
    <location>
        <begin position="174"/>
        <end position="349"/>
    </location>
</feature>
<dbReference type="EMBL" id="CASHTH010003952">
    <property type="protein sequence ID" value="CAI8051596.1"/>
    <property type="molecule type" value="Genomic_DNA"/>
</dbReference>
<dbReference type="HAMAP" id="MF_00195">
    <property type="entry name" value="GTPase_Der"/>
    <property type="match status" value="1"/>
</dbReference>
<gene>
    <name evidence="9" type="ORF">GBAR_LOCUS28240</name>
</gene>
<name>A0AA35XGM7_GEOBA</name>
<dbReference type="PANTHER" id="PTHR43834">
    <property type="entry name" value="GTPASE DER"/>
    <property type="match status" value="1"/>
</dbReference>
<sequence length="453" mass="51310">MVAIIGRPNVGKSSLFNRILSRRHAIVSEVSGTTRDRLIASASWNGRQFLLIDTGGLEDDPDGHIPQRVQQQADMAMGAADVIIFLTDAVQGLTATDQAVAQRLRRTDKPVMLAVNKVDNENRELAAAEFFQLGISETSFISAYHNYGVYDLLERMVDLLPTRELVEQWPATELRLSIVGRTNVGKSLLTNAILGEERSIVSPEAGTTRDALDTPITYRDHTITLVDTAGIRRPGQVQRGIEKYSVLRAVNAVHRSDITLLITDATELATAQDAHIAGLAWDTNRGLIVVVNKWDLVNPNRFRTERSLHRVHQRLHFMPYVPVSFTSALTGEGINELLDTALSLWMERQRRVPFRDLQYLLADAVSTHAPPSRRGNLRNRLRVRRVRQVGVNPPTFVFSVNDPKLLHFSYERYLENQIRERFGFHRTHLRLVFRAEREERTARPGVRARTRAR</sequence>
<reference evidence="9" key="1">
    <citation type="submission" date="2023-03" db="EMBL/GenBank/DDBJ databases">
        <authorList>
            <person name="Steffen K."/>
            <person name="Cardenas P."/>
        </authorList>
    </citation>
    <scope>NUCLEOTIDE SEQUENCE</scope>
</reference>
<evidence type="ECO:0000256" key="7">
    <source>
        <dbReference type="RuleBase" id="RU004481"/>
    </source>
</evidence>
<comment type="caution">
    <text evidence="9">The sequence shown here is derived from an EMBL/GenBank/DDBJ whole genome shotgun (WGS) entry which is preliminary data.</text>
</comment>
<evidence type="ECO:0000256" key="4">
    <source>
        <dbReference type="ARBA" id="ARBA00022737"/>
    </source>
</evidence>
<dbReference type="GO" id="GO:0042254">
    <property type="term" value="P:ribosome biogenesis"/>
    <property type="evidence" value="ECO:0007669"/>
    <property type="project" value="UniProtKB-KW"/>
</dbReference>
<dbReference type="Gene3D" id="3.40.50.300">
    <property type="entry name" value="P-loop containing nucleotide triphosphate hydrolases"/>
    <property type="match status" value="2"/>
</dbReference>
<protein>
    <recommendedName>
        <fullName evidence="2 7">GTPase Der</fullName>
    </recommendedName>
</protein>
<evidence type="ECO:0000256" key="2">
    <source>
        <dbReference type="ARBA" id="ARBA00020953"/>
    </source>
</evidence>
<dbReference type="NCBIfam" id="TIGR00231">
    <property type="entry name" value="small_GTP"/>
    <property type="match status" value="2"/>
</dbReference>
<dbReference type="NCBIfam" id="TIGR03594">
    <property type="entry name" value="GTPase_EngA"/>
    <property type="match status" value="1"/>
</dbReference>
<dbReference type="InterPro" id="IPR005225">
    <property type="entry name" value="Small_GTP-bd"/>
</dbReference>
<keyword evidence="4 7" id="KW-0677">Repeat</keyword>
<dbReference type="PROSITE" id="PS51712">
    <property type="entry name" value="G_ENGA"/>
    <property type="match status" value="2"/>
</dbReference>
<dbReference type="AlphaFoldDB" id="A0AA35XGM7"/>
<dbReference type="InterPro" id="IPR016484">
    <property type="entry name" value="GTPase_Der"/>
</dbReference>
<dbReference type="Pfam" id="PF14714">
    <property type="entry name" value="KH_dom-like"/>
    <property type="match status" value="1"/>
</dbReference>
<dbReference type="Proteomes" id="UP001174909">
    <property type="component" value="Unassembled WGS sequence"/>
</dbReference>
<dbReference type="InterPro" id="IPR027417">
    <property type="entry name" value="P-loop_NTPase"/>
</dbReference>
<evidence type="ECO:0000256" key="5">
    <source>
        <dbReference type="ARBA" id="ARBA00022741"/>
    </source>
</evidence>
<evidence type="ECO:0000256" key="6">
    <source>
        <dbReference type="ARBA" id="ARBA00023134"/>
    </source>
</evidence>